<dbReference type="Gene3D" id="1.10.287.470">
    <property type="entry name" value="Helix hairpin bin"/>
    <property type="match status" value="1"/>
</dbReference>
<feature type="domain" description="CusB-like beta-barrel" evidence="3">
    <location>
        <begin position="175"/>
        <end position="246"/>
    </location>
</feature>
<reference evidence="5 6" key="1">
    <citation type="submission" date="2016-04" db="EMBL/GenBank/DDBJ databases">
        <title>Complete Genome Sequence of Halotalea alkalilenta IHB B 13600.</title>
        <authorList>
            <person name="Swarnkar M.K."/>
            <person name="Sharma A."/>
            <person name="Kaushal K."/>
            <person name="Soni R."/>
            <person name="Rana S."/>
            <person name="Singh A.K."/>
            <person name="Gulati A."/>
        </authorList>
    </citation>
    <scope>NUCLEOTIDE SEQUENCE [LARGE SCALE GENOMIC DNA]</scope>
    <source>
        <strain evidence="5 6">IHB B 13600</strain>
    </source>
</reference>
<feature type="domain" description="CzcB-like barrel-sandwich hybrid" evidence="4">
    <location>
        <begin position="29"/>
        <end position="167"/>
    </location>
</feature>
<dbReference type="GO" id="GO:0015562">
    <property type="term" value="F:efflux transmembrane transporter activity"/>
    <property type="evidence" value="ECO:0007669"/>
    <property type="project" value="TreeGrafter"/>
</dbReference>
<gene>
    <name evidence="5" type="ORF">A5892_12385</name>
</gene>
<proteinExistence type="inferred from homology"/>
<dbReference type="InterPro" id="IPR058647">
    <property type="entry name" value="BSH_CzcB-like"/>
</dbReference>
<dbReference type="Gene3D" id="2.40.30.170">
    <property type="match status" value="1"/>
</dbReference>
<dbReference type="Gene3D" id="2.40.50.100">
    <property type="match status" value="1"/>
</dbReference>
<dbReference type="SUPFAM" id="SSF111369">
    <property type="entry name" value="HlyD-like secretion proteins"/>
    <property type="match status" value="1"/>
</dbReference>
<evidence type="ECO:0000256" key="1">
    <source>
        <dbReference type="ARBA" id="ARBA00009477"/>
    </source>
</evidence>
<evidence type="ECO:0000259" key="4">
    <source>
        <dbReference type="Pfam" id="PF25973"/>
    </source>
</evidence>
<dbReference type="Proteomes" id="UP000077875">
    <property type="component" value="Chromosome"/>
</dbReference>
<sequence length="330" mass="35650">MLVSVALVEPAAFGERFSLSGTLTAEREAGLSPRVDGLVGRVHVDAGDHVEAGQVLIELDPAIARQALLRARAQTEEAEAALREAQRLYDEAQRLGASRSIAATQVEARASALQLARAVADSARANAREQAEQVERHTLPAPFDGVVAEKLTEAGEWVQRGTPVLTLVATERVRLDLRVPQERYSQLDENVQIRVFADALGDTPLPATIGARVPVTDPRARAFLLRLLVDDPQGRLLPGTSARAEIDLDAETPALAISRDALLRQPDGGHSVFIVEDDGDATVARQRSVRILYERDGQVAVASGLSRGQRVVIRGNEALDEGRPVEVMER</sequence>
<comment type="similarity">
    <text evidence="1">Belongs to the membrane fusion protein (MFP) (TC 8.A.1) family.</text>
</comment>
<feature type="coiled-coil region" evidence="2">
    <location>
        <begin position="64"/>
        <end position="95"/>
    </location>
</feature>
<dbReference type="NCBIfam" id="TIGR01730">
    <property type="entry name" value="RND_mfp"/>
    <property type="match status" value="1"/>
</dbReference>
<dbReference type="EMBL" id="CP015243">
    <property type="protein sequence ID" value="ANF59652.1"/>
    <property type="molecule type" value="Genomic_DNA"/>
</dbReference>
<keyword evidence="6" id="KW-1185">Reference proteome</keyword>
<organism evidence="5 6">
    <name type="scientific">Halotalea alkalilenta</name>
    <dbReference type="NCBI Taxonomy" id="376489"/>
    <lineage>
        <taxon>Bacteria</taxon>
        <taxon>Pseudomonadati</taxon>
        <taxon>Pseudomonadota</taxon>
        <taxon>Gammaproteobacteria</taxon>
        <taxon>Oceanospirillales</taxon>
        <taxon>Halomonadaceae</taxon>
        <taxon>Halotalea</taxon>
    </lineage>
</organism>
<name>A0A172YKH1_9GAMM</name>
<dbReference type="Gene3D" id="2.40.420.20">
    <property type="match status" value="1"/>
</dbReference>
<protein>
    <submittedName>
        <fullName evidence="5">Efflux transporter periplasmic adaptor subunit</fullName>
    </submittedName>
</protein>
<evidence type="ECO:0000256" key="2">
    <source>
        <dbReference type="SAM" id="Coils"/>
    </source>
</evidence>
<dbReference type="PANTHER" id="PTHR30469:SF15">
    <property type="entry name" value="HLYD FAMILY OF SECRETION PROTEINS"/>
    <property type="match status" value="1"/>
</dbReference>
<dbReference type="InterPro" id="IPR058792">
    <property type="entry name" value="Beta-barrel_RND_2"/>
</dbReference>
<dbReference type="Pfam" id="PF25973">
    <property type="entry name" value="BSH_CzcB"/>
    <property type="match status" value="1"/>
</dbReference>
<evidence type="ECO:0000313" key="6">
    <source>
        <dbReference type="Proteomes" id="UP000077875"/>
    </source>
</evidence>
<evidence type="ECO:0000313" key="5">
    <source>
        <dbReference type="EMBL" id="ANF59652.1"/>
    </source>
</evidence>
<evidence type="ECO:0000259" key="3">
    <source>
        <dbReference type="Pfam" id="PF25954"/>
    </source>
</evidence>
<keyword evidence="2" id="KW-0175">Coiled coil</keyword>
<dbReference type="InterPro" id="IPR006143">
    <property type="entry name" value="RND_pump_MFP"/>
</dbReference>
<dbReference type="STRING" id="376489.A5892_12385"/>
<dbReference type="Pfam" id="PF25954">
    <property type="entry name" value="Beta-barrel_RND_2"/>
    <property type="match status" value="1"/>
</dbReference>
<accession>A0A172YKH1</accession>
<dbReference type="PANTHER" id="PTHR30469">
    <property type="entry name" value="MULTIDRUG RESISTANCE PROTEIN MDTA"/>
    <property type="match status" value="1"/>
</dbReference>
<dbReference type="KEGG" id="haa:A5892_12385"/>
<dbReference type="GO" id="GO:1990281">
    <property type="term" value="C:efflux pump complex"/>
    <property type="evidence" value="ECO:0007669"/>
    <property type="project" value="TreeGrafter"/>
</dbReference>
<dbReference type="AlphaFoldDB" id="A0A172YKH1"/>